<sequence>MNRAHDLYCFYFGAQKGSDVPIVFLYHDQEVGDFLAKNIQDFLFERIIYDMVDIDYYQENNEAKSKEQLEDTLRTHSKYMKQVHIEIIRAVMQRTAELFDVLNLNGQVIAQVKGLLSEKEAQELINQYIAFEQAGQSFVYMGA</sequence>
<gene>
    <name evidence="1" type="ORF">GJV76_10975</name>
</gene>
<keyword evidence="2" id="KW-1185">Reference proteome</keyword>
<comment type="caution">
    <text evidence="1">The sequence shown here is derived from an EMBL/GenBank/DDBJ whole genome shotgun (WGS) entry which is preliminary data.</text>
</comment>
<organism evidence="1 2">
    <name type="scientific">Myroides albus</name>
    <dbReference type="NCBI Taxonomy" id="2562892"/>
    <lineage>
        <taxon>Bacteria</taxon>
        <taxon>Pseudomonadati</taxon>
        <taxon>Bacteroidota</taxon>
        <taxon>Flavobacteriia</taxon>
        <taxon>Flavobacteriales</taxon>
        <taxon>Flavobacteriaceae</taxon>
        <taxon>Myroides</taxon>
    </lineage>
</organism>
<dbReference type="EMBL" id="WMJX01000024">
    <property type="protein sequence ID" value="MTG98643.1"/>
    <property type="molecule type" value="Genomic_DNA"/>
</dbReference>
<name>A0A6I3LK24_9FLAO</name>
<dbReference type="AlphaFoldDB" id="A0A6I3LK24"/>
<accession>A0A6I3LK24</accession>
<dbReference type="Proteomes" id="UP000438760">
    <property type="component" value="Unassembled WGS sequence"/>
</dbReference>
<proteinExistence type="predicted"/>
<dbReference type="RefSeq" id="WP_155092664.1">
    <property type="nucleotide sequence ID" value="NZ_CP102754.1"/>
</dbReference>
<evidence type="ECO:0000313" key="2">
    <source>
        <dbReference type="Proteomes" id="UP000438760"/>
    </source>
</evidence>
<protein>
    <submittedName>
        <fullName evidence="1">Uncharacterized protein</fullName>
    </submittedName>
</protein>
<dbReference type="OrthoDB" id="980721at2"/>
<evidence type="ECO:0000313" key="1">
    <source>
        <dbReference type="EMBL" id="MTG98643.1"/>
    </source>
</evidence>
<reference evidence="1 2" key="1">
    <citation type="submission" date="2019-11" db="EMBL/GenBank/DDBJ databases">
        <title>Genome of Strain BIT-d1.</title>
        <authorList>
            <person name="Yang Y."/>
        </authorList>
    </citation>
    <scope>NUCLEOTIDE SEQUENCE [LARGE SCALE GENOMIC DNA]</scope>
    <source>
        <strain evidence="1 2">BIT-d1</strain>
    </source>
</reference>